<feature type="domain" description="N-acetyltransferase" evidence="1">
    <location>
        <begin position="132"/>
        <end position="265"/>
    </location>
</feature>
<gene>
    <name evidence="2" type="ORF">DFR59_102452</name>
</gene>
<keyword evidence="3" id="KW-1185">Reference proteome</keyword>
<evidence type="ECO:0000313" key="2">
    <source>
        <dbReference type="EMBL" id="RDI45817.1"/>
    </source>
</evidence>
<name>A0A370GQ65_9BACI</name>
<sequence>MIRRLTEADHEKVMELVLPKAAENLFIIGDIEAFGYDQDFQTLWGDFDHEGSLKGILLKYQQNYIPYAEDVEGVDAFGFAKIIGEDDHAEMVSGLEPILERVRPFLPWNSLHARKFYYAKCTDAENVPSDLDLVKQAKPADVDRIVELYGHIKEFNSMETAEQKRRNMEKGTARSFFIEKDGEIISAASTAAENTQSAMVVGVCTHPSHTKKGYGSMCVSKVCQVLLAEGKELCLFYDNPAAGSIYKRIGFKDIGFWTMYKRNRD</sequence>
<dbReference type="Proteomes" id="UP000255326">
    <property type="component" value="Unassembled WGS sequence"/>
</dbReference>
<evidence type="ECO:0000313" key="3">
    <source>
        <dbReference type="Proteomes" id="UP000255326"/>
    </source>
</evidence>
<dbReference type="PROSITE" id="PS51186">
    <property type="entry name" value="GNAT"/>
    <property type="match status" value="1"/>
</dbReference>
<organism evidence="2 3">
    <name type="scientific">Falsibacillus pallidus</name>
    <dbReference type="NCBI Taxonomy" id="493781"/>
    <lineage>
        <taxon>Bacteria</taxon>
        <taxon>Bacillati</taxon>
        <taxon>Bacillota</taxon>
        <taxon>Bacilli</taxon>
        <taxon>Bacillales</taxon>
        <taxon>Bacillaceae</taxon>
        <taxon>Falsibacillus</taxon>
    </lineage>
</organism>
<dbReference type="InterPro" id="IPR016181">
    <property type="entry name" value="Acyl_CoA_acyltransferase"/>
</dbReference>
<dbReference type="SUPFAM" id="SSF55729">
    <property type="entry name" value="Acyl-CoA N-acyltransferases (Nat)"/>
    <property type="match status" value="1"/>
</dbReference>
<proteinExistence type="predicted"/>
<accession>A0A370GQ65</accession>
<dbReference type="EMBL" id="QQAY01000002">
    <property type="protein sequence ID" value="RDI45817.1"/>
    <property type="molecule type" value="Genomic_DNA"/>
</dbReference>
<dbReference type="Gene3D" id="3.40.630.30">
    <property type="match status" value="1"/>
</dbReference>
<dbReference type="Pfam" id="PF00583">
    <property type="entry name" value="Acetyltransf_1"/>
    <property type="match status" value="1"/>
</dbReference>
<protein>
    <recommendedName>
        <fullName evidence="1">N-acetyltransferase domain-containing protein</fullName>
    </recommendedName>
</protein>
<dbReference type="OrthoDB" id="248489at2"/>
<dbReference type="RefSeq" id="WP_114744629.1">
    <property type="nucleotide sequence ID" value="NZ_QQAY01000002.1"/>
</dbReference>
<dbReference type="GO" id="GO:0016747">
    <property type="term" value="F:acyltransferase activity, transferring groups other than amino-acyl groups"/>
    <property type="evidence" value="ECO:0007669"/>
    <property type="project" value="InterPro"/>
</dbReference>
<comment type="caution">
    <text evidence="2">The sequence shown here is derived from an EMBL/GenBank/DDBJ whole genome shotgun (WGS) entry which is preliminary data.</text>
</comment>
<dbReference type="AlphaFoldDB" id="A0A370GQ65"/>
<evidence type="ECO:0000259" key="1">
    <source>
        <dbReference type="PROSITE" id="PS51186"/>
    </source>
</evidence>
<reference evidence="2 3" key="1">
    <citation type="submission" date="2018-07" db="EMBL/GenBank/DDBJ databases">
        <title>Genomic Encyclopedia of Type Strains, Phase IV (KMG-IV): sequencing the most valuable type-strain genomes for metagenomic binning, comparative biology and taxonomic classification.</title>
        <authorList>
            <person name="Goeker M."/>
        </authorList>
    </citation>
    <scope>NUCLEOTIDE SEQUENCE [LARGE SCALE GENOMIC DNA]</scope>
    <source>
        <strain evidence="2 3">DSM 25281</strain>
    </source>
</reference>
<dbReference type="CDD" id="cd04301">
    <property type="entry name" value="NAT_SF"/>
    <property type="match status" value="1"/>
</dbReference>
<dbReference type="InterPro" id="IPR000182">
    <property type="entry name" value="GNAT_dom"/>
</dbReference>